<organism evidence="1">
    <name type="scientific">marine sediment metagenome</name>
    <dbReference type="NCBI Taxonomy" id="412755"/>
    <lineage>
        <taxon>unclassified sequences</taxon>
        <taxon>metagenomes</taxon>
        <taxon>ecological metagenomes</taxon>
    </lineage>
</organism>
<comment type="caution">
    <text evidence="1">The sequence shown here is derived from an EMBL/GenBank/DDBJ whole genome shotgun (WGS) entry which is preliminary data.</text>
</comment>
<feature type="non-terminal residue" evidence="1">
    <location>
        <position position="1"/>
    </location>
</feature>
<evidence type="ECO:0000313" key="1">
    <source>
        <dbReference type="EMBL" id="KKL90004.1"/>
    </source>
</evidence>
<reference evidence="1" key="1">
    <citation type="journal article" date="2015" name="Nature">
        <title>Complex archaea that bridge the gap between prokaryotes and eukaryotes.</title>
        <authorList>
            <person name="Spang A."/>
            <person name="Saw J.H."/>
            <person name="Jorgensen S.L."/>
            <person name="Zaremba-Niedzwiedzka K."/>
            <person name="Martijn J."/>
            <person name="Lind A.E."/>
            <person name="van Eijk R."/>
            <person name="Schleper C."/>
            <person name="Guy L."/>
            <person name="Ettema T.J."/>
        </authorList>
    </citation>
    <scope>NUCLEOTIDE SEQUENCE</scope>
</reference>
<name>A0A0F9FU86_9ZZZZ</name>
<dbReference type="InterPro" id="IPR035198">
    <property type="entry name" value="SU10_MCP"/>
</dbReference>
<dbReference type="Pfam" id="PF17236">
    <property type="entry name" value="SU10_MCP"/>
    <property type="match status" value="1"/>
</dbReference>
<gene>
    <name evidence="1" type="ORF">LCGC14_1909050</name>
</gene>
<dbReference type="EMBL" id="LAZR01020132">
    <property type="protein sequence ID" value="KKL90004.1"/>
    <property type="molecule type" value="Genomic_DNA"/>
</dbReference>
<protein>
    <recommendedName>
        <fullName evidence="2">Phage major capsid protein</fullName>
    </recommendedName>
</protein>
<accession>A0A0F9FU86</accession>
<evidence type="ECO:0008006" key="2">
    <source>
        <dbReference type="Google" id="ProtNLM"/>
    </source>
</evidence>
<dbReference type="AlphaFoldDB" id="A0A0F9FU86"/>
<proteinExistence type="predicted"/>
<sequence length="385" mass="41898">GVFASDQNIQGTRKGDFAGALLRVDPTGSAPLLALSSGMENIEAVDTVITWFEENHLAGRINVTNNAASGQTLTVDDATQVVPGAIFLVETSGEYVFVLSISGNDLTVERGFANTTIVALDGSGTPEPIQKIGTAYEEGSAKPVAIANLGFPRFNYMQIFRNAWDATRTAKHVEFHTGNVVAKNQRDAAGFHAEDIEKSLWFNRKSIGVKNGQPFRTFDGVLTQITTNSTSEGANTKQKDLTDHLQAVFERNIRGKPNERIAFCGNTVVNVIGQIANLDGVTNINPGQTEFGLKVMKWITPFGDISLMTHPLFNESPVWTQNLYTLHPGAMRIRWLTRTFEDRNDKDGTRAGVDADFGVFTSELSVEYRAERTGGKFTGISTAAS</sequence>